<evidence type="ECO:0000313" key="6">
    <source>
        <dbReference type="EMBL" id="MBO1039981.1"/>
    </source>
</evidence>
<gene>
    <name evidence="6" type="ORF">IPV26_09950</name>
</gene>
<keyword evidence="3" id="KW-0238">DNA-binding</keyword>
<dbReference type="InterPro" id="IPR036390">
    <property type="entry name" value="WH_DNA-bd_sf"/>
</dbReference>
<dbReference type="Pfam" id="PF00126">
    <property type="entry name" value="HTH_1"/>
    <property type="match status" value="1"/>
</dbReference>
<accession>A0ABS3K2E8</accession>
<keyword evidence="7" id="KW-1185">Reference proteome</keyword>
<dbReference type="PRINTS" id="PR00039">
    <property type="entry name" value="HTHLYSR"/>
</dbReference>
<comment type="caution">
    <text evidence="6">The sequence shown here is derived from an EMBL/GenBank/DDBJ whole genome shotgun (WGS) entry which is preliminary data.</text>
</comment>
<evidence type="ECO:0000259" key="5">
    <source>
        <dbReference type="PROSITE" id="PS50931"/>
    </source>
</evidence>
<dbReference type="PROSITE" id="PS50931">
    <property type="entry name" value="HTH_LYSR"/>
    <property type="match status" value="1"/>
</dbReference>
<feature type="domain" description="HTH lysR-type" evidence="5">
    <location>
        <begin position="1"/>
        <end position="56"/>
    </location>
</feature>
<dbReference type="InterPro" id="IPR005119">
    <property type="entry name" value="LysR_subst-bd"/>
</dbReference>
<name>A0ABS3K2E8_9HYPH</name>
<dbReference type="InterPro" id="IPR000847">
    <property type="entry name" value="LysR_HTH_N"/>
</dbReference>
<reference evidence="6 7" key="1">
    <citation type="submission" date="2020-10" db="EMBL/GenBank/DDBJ databases">
        <title>Genomic characterization of underground lake bacteria from Wind Cave National Park: Insight into the archetypical LuxI/LuxR and identification of LuxR solos.</title>
        <authorList>
            <person name="Wengert P.C."/>
            <person name="Savka M.A."/>
        </authorList>
    </citation>
    <scope>NUCLEOTIDE SEQUENCE [LARGE SCALE GENOMIC DNA]</scope>
    <source>
        <strain evidence="6 7">SD316</strain>
    </source>
</reference>
<evidence type="ECO:0000313" key="7">
    <source>
        <dbReference type="Proteomes" id="UP000718278"/>
    </source>
</evidence>
<dbReference type="SUPFAM" id="SSF46785">
    <property type="entry name" value="Winged helix' DNA-binding domain"/>
    <property type="match status" value="1"/>
</dbReference>
<dbReference type="EMBL" id="JADIJS010000002">
    <property type="protein sequence ID" value="MBO1039981.1"/>
    <property type="molecule type" value="Genomic_DNA"/>
</dbReference>
<dbReference type="InterPro" id="IPR036388">
    <property type="entry name" value="WH-like_DNA-bd_sf"/>
</dbReference>
<comment type="similarity">
    <text evidence="1">Belongs to the LysR transcriptional regulatory family.</text>
</comment>
<organism evidence="6 7">
    <name type="scientific">Brucella pituitosa</name>
    <dbReference type="NCBI Taxonomy" id="571256"/>
    <lineage>
        <taxon>Bacteria</taxon>
        <taxon>Pseudomonadati</taxon>
        <taxon>Pseudomonadota</taxon>
        <taxon>Alphaproteobacteria</taxon>
        <taxon>Hyphomicrobiales</taxon>
        <taxon>Brucellaceae</taxon>
        <taxon>Brucella/Ochrobactrum group</taxon>
        <taxon>Brucella</taxon>
    </lineage>
</organism>
<evidence type="ECO:0000256" key="2">
    <source>
        <dbReference type="ARBA" id="ARBA00023015"/>
    </source>
</evidence>
<dbReference type="Pfam" id="PF03466">
    <property type="entry name" value="LysR_substrate"/>
    <property type="match status" value="1"/>
</dbReference>
<sequence length="299" mass="33008">MISFIQTLAVAENLSFQRAALSLGTSQSSVSARIKALETNLGIVLFDRSTRGVRLTQAGRSFVDQVQDAIEILDLAIKTAGMRARSDKGEIRIGVHALTAGCFLDHLLERFVSEYPGVVLHLIEGTARNTQLMLRDGILDIAFMAGSHEIPDLKSRVIWRDPLMVALPTRHPLATRNDVSWREIAEETFLVRRGGTGPQAHDLIVARSIRRWPPPTIRCVDVERSTLLSMIGAGHGISISVKDLVPPDTPNVALLPINDEAETLAFSALWSPRNREPALFELLTLAEKMGRMHSKLNSR</sequence>
<evidence type="ECO:0000256" key="3">
    <source>
        <dbReference type="ARBA" id="ARBA00023125"/>
    </source>
</evidence>
<evidence type="ECO:0000256" key="1">
    <source>
        <dbReference type="ARBA" id="ARBA00009437"/>
    </source>
</evidence>
<dbReference type="Gene3D" id="1.10.10.10">
    <property type="entry name" value="Winged helix-like DNA-binding domain superfamily/Winged helix DNA-binding domain"/>
    <property type="match status" value="1"/>
</dbReference>
<dbReference type="PANTHER" id="PTHR30346">
    <property type="entry name" value="TRANSCRIPTIONAL DUAL REGULATOR HCAR-RELATED"/>
    <property type="match status" value="1"/>
</dbReference>
<dbReference type="SUPFAM" id="SSF53850">
    <property type="entry name" value="Periplasmic binding protein-like II"/>
    <property type="match status" value="1"/>
</dbReference>
<proteinExistence type="inferred from homology"/>
<keyword evidence="4" id="KW-0804">Transcription</keyword>
<dbReference type="CDD" id="cd08414">
    <property type="entry name" value="PBP2_LTTR_aromatics_like"/>
    <property type="match status" value="1"/>
</dbReference>
<dbReference type="Gene3D" id="3.40.190.10">
    <property type="entry name" value="Periplasmic binding protein-like II"/>
    <property type="match status" value="2"/>
</dbReference>
<protein>
    <submittedName>
        <fullName evidence="6">LysR family transcriptional regulator</fullName>
    </submittedName>
</protein>
<keyword evidence="2" id="KW-0805">Transcription regulation</keyword>
<dbReference type="PANTHER" id="PTHR30346:SF0">
    <property type="entry name" value="HCA OPERON TRANSCRIPTIONAL ACTIVATOR HCAR"/>
    <property type="match status" value="1"/>
</dbReference>
<dbReference type="Proteomes" id="UP000718278">
    <property type="component" value="Unassembled WGS sequence"/>
</dbReference>
<evidence type="ECO:0000256" key="4">
    <source>
        <dbReference type="ARBA" id="ARBA00023163"/>
    </source>
</evidence>